<sequence>MAKNLVIVESPAKAKTIEKFLGKDFKVESSFGHISDLPSKELGVNVEGDFKPKYEVSKDKKAVVKKLKDLAKKAETVWLASDEDREGEAIAWHLAEALKLDKEKTKRIVFHEITKTAIQKAIENPRGIDYDLVDAQQARRVLDRIVGYELSPVLWRKVKGGLSAGRVQSVSVRLIVEKEREIQGFAPVASYRIDAEFYPEASGKNGQTFKAKLPKNFSTKAEAQKFLEQNASAHFKVSDLQKKPAKKSPAAPFTTSTLQQEASRKLYFSVSKTMTMAQRLYEAGLITYMRTDSVNLSDEARKGAAKEIKNAYGEKYSKPRNYKGKAKGAQEAHEAIRPTNFATQTVDIDYDQARLYDLIWKRAIASQMSDAQLERTNVKISASTHKETFTANGEVITFDGFLKVYLEGTDDEDVEQEGMLPAMETNQTLLNNYITATQRYTRPPARYTEASLVKKLEELGIGRPSTYAPTISTIQNRNYVEKGTVEGEVRNYSQLTLQSGVVKDKLLSEKVGSDKGKLVPTDIGMIVTDFLVNHFESILDYNFTAKVEEDFDDIAEGKEDWIQMMKSFYKDFHPQVEDVKENAERESGERILGTDPNTGKQVSVRLGKFGPMVQIGTVDDDEKPQFASLSPEQQLNTITYEEAMDLFQLPKDLGTFEGEDVQVNNGRYGPYVKHGSVFVSLPKGTDPLSVDLDQAVILIKEKQKADAPIYTYKDLPVQKGKGRFGPFIKWNNMFINVNKKYDWDNLSEEDIVELIETKIQKEIDKVIHNWEEEGIRVEKARWGRHNVVKEKIKVELAKTIDVSDMTLEEAKALIEAKAPKKKTTKKKVATKKNTTKKKK</sequence>
<dbReference type="HAMAP" id="MF_00952">
    <property type="entry name" value="Topoisom_1_prok"/>
    <property type="match status" value="1"/>
</dbReference>
<accession>A0ABW5JSL8</accession>
<dbReference type="EMBL" id="JBHULK010000003">
    <property type="protein sequence ID" value="MFD2535521.1"/>
    <property type="molecule type" value="Genomic_DNA"/>
</dbReference>
<dbReference type="Gene3D" id="1.10.460.10">
    <property type="entry name" value="Topoisomerase I, domain 2"/>
    <property type="match status" value="1"/>
</dbReference>
<dbReference type="InterPro" id="IPR028612">
    <property type="entry name" value="Topoisom_1_IA"/>
</dbReference>
<comment type="caution">
    <text evidence="12">The sequence shown here is derived from an EMBL/GenBank/DDBJ whole genome shotgun (WGS) entry which is preliminary data.</text>
</comment>
<dbReference type="PANTHER" id="PTHR42785">
    <property type="entry name" value="DNA TOPOISOMERASE, TYPE IA, CORE"/>
    <property type="match status" value="1"/>
</dbReference>
<feature type="region of interest" description="Disordered" evidence="9">
    <location>
        <begin position="818"/>
        <end position="839"/>
    </location>
</feature>
<feature type="region of interest" description="Interaction with DNA" evidence="8">
    <location>
        <begin position="163"/>
        <end position="168"/>
    </location>
</feature>
<dbReference type="Pfam" id="PF01131">
    <property type="entry name" value="Topoisom_bac"/>
    <property type="match status" value="2"/>
</dbReference>
<dbReference type="InterPro" id="IPR013497">
    <property type="entry name" value="Topo_IA_cen"/>
</dbReference>
<dbReference type="SMART" id="SM00493">
    <property type="entry name" value="TOPRIM"/>
    <property type="match status" value="1"/>
</dbReference>
<dbReference type="InterPro" id="IPR034149">
    <property type="entry name" value="TOPRIM_TopoI"/>
</dbReference>
<feature type="site" description="Interaction with DNA" evidence="8">
    <location>
        <position position="143"/>
    </location>
</feature>
<dbReference type="CDD" id="cd00186">
    <property type="entry name" value="TOP1Ac"/>
    <property type="match status" value="1"/>
</dbReference>
<dbReference type="PANTHER" id="PTHR42785:SF1">
    <property type="entry name" value="DNA TOPOISOMERASE"/>
    <property type="match status" value="1"/>
</dbReference>
<dbReference type="RefSeq" id="WP_388018145.1">
    <property type="nucleotide sequence ID" value="NZ_JBHUDT010000003.1"/>
</dbReference>
<dbReference type="InterPro" id="IPR003601">
    <property type="entry name" value="Topo_IA_2"/>
</dbReference>
<dbReference type="InterPro" id="IPR003602">
    <property type="entry name" value="Topo_IA_DNA-bd_dom"/>
</dbReference>
<evidence type="ECO:0000256" key="4">
    <source>
        <dbReference type="ARBA" id="ARBA00022842"/>
    </source>
</evidence>
<keyword evidence="5 8" id="KW-0799">Topoisomerase</keyword>
<name>A0ABW5JSL8_9FLAO</name>
<evidence type="ECO:0000259" key="10">
    <source>
        <dbReference type="PROSITE" id="PS50880"/>
    </source>
</evidence>
<dbReference type="PROSITE" id="PS50880">
    <property type="entry name" value="TOPRIM"/>
    <property type="match status" value="1"/>
</dbReference>
<dbReference type="SMART" id="SM00436">
    <property type="entry name" value="TOP1Bc"/>
    <property type="match status" value="1"/>
</dbReference>
<evidence type="ECO:0000259" key="11">
    <source>
        <dbReference type="PROSITE" id="PS52039"/>
    </source>
</evidence>
<dbReference type="InterPro" id="IPR013826">
    <property type="entry name" value="Topo_IA_cen_sub3"/>
</dbReference>
<dbReference type="PRINTS" id="PR00417">
    <property type="entry name" value="PRTPISMRASEI"/>
</dbReference>
<feature type="domain" description="Toprim" evidence="10">
    <location>
        <begin position="3"/>
        <end position="113"/>
    </location>
</feature>
<dbReference type="InterPro" id="IPR013825">
    <property type="entry name" value="Topo_IA_cen_sub2"/>
</dbReference>
<comment type="similarity">
    <text evidence="2 8">Belongs to the type IA topoisomerase family.</text>
</comment>
<feature type="site" description="Interaction with DNA" evidence="8">
    <location>
        <position position="155"/>
    </location>
</feature>
<evidence type="ECO:0000256" key="9">
    <source>
        <dbReference type="SAM" id="MobiDB-lite"/>
    </source>
</evidence>
<feature type="site" description="Interaction with DNA" evidence="8">
    <location>
        <position position="140"/>
    </location>
</feature>
<evidence type="ECO:0000256" key="8">
    <source>
        <dbReference type="HAMAP-Rule" id="MF_00952"/>
    </source>
</evidence>
<comment type="catalytic activity">
    <reaction evidence="1 8">
        <text>ATP-independent breakage of single-stranded DNA, followed by passage and rejoining.</text>
        <dbReference type="EC" id="5.6.2.1"/>
    </reaction>
</comment>
<dbReference type="SMART" id="SM00437">
    <property type="entry name" value="TOP1Ac"/>
    <property type="match status" value="1"/>
</dbReference>
<dbReference type="EC" id="5.6.2.1" evidence="8"/>
<comment type="subunit">
    <text evidence="8">Monomer.</text>
</comment>
<feature type="site" description="Interaction with DNA" evidence="8">
    <location>
        <position position="139"/>
    </location>
</feature>
<dbReference type="Pfam" id="PF01751">
    <property type="entry name" value="Toprim"/>
    <property type="match status" value="1"/>
</dbReference>
<feature type="site" description="Interaction with DNA" evidence="8">
    <location>
        <position position="148"/>
    </location>
</feature>
<dbReference type="InterPro" id="IPR025589">
    <property type="entry name" value="Toprim_C_rpt"/>
</dbReference>
<dbReference type="Gene3D" id="1.10.290.10">
    <property type="entry name" value="Topoisomerase I, domain 4"/>
    <property type="match status" value="1"/>
</dbReference>
<feature type="site" description="Interaction with DNA" evidence="8">
    <location>
        <position position="477"/>
    </location>
</feature>
<dbReference type="Proteomes" id="UP001597441">
    <property type="component" value="Unassembled WGS sequence"/>
</dbReference>
<dbReference type="Gene3D" id="3.40.50.140">
    <property type="match status" value="1"/>
</dbReference>
<dbReference type="InterPro" id="IPR006171">
    <property type="entry name" value="TOPRIM_dom"/>
</dbReference>
<dbReference type="SUPFAM" id="SSF56712">
    <property type="entry name" value="Prokaryotic type I DNA topoisomerase"/>
    <property type="match status" value="1"/>
</dbReference>
<evidence type="ECO:0000313" key="12">
    <source>
        <dbReference type="EMBL" id="MFD2535521.1"/>
    </source>
</evidence>
<dbReference type="InterPro" id="IPR023406">
    <property type="entry name" value="Topo_IA_AS"/>
</dbReference>
<evidence type="ECO:0000256" key="7">
    <source>
        <dbReference type="ARBA" id="ARBA00023235"/>
    </source>
</evidence>
<keyword evidence="7 8" id="KW-0413">Isomerase</keyword>
<feature type="site" description="Interaction with DNA" evidence="8">
    <location>
        <position position="33"/>
    </location>
</feature>
<evidence type="ECO:0000256" key="6">
    <source>
        <dbReference type="ARBA" id="ARBA00023125"/>
    </source>
</evidence>
<feature type="domain" description="Topo IA-type catalytic" evidence="11">
    <location>
        <begin position="129"/>
        <end position="576"/>
    </location>
</feature>
<keyword evidence="13" id="KW-1185">Reference proteome</keyword>
<dbReference type="Pfam" id="PF13368">
    <property type="entry name" value="Toprim_C_rpt"/>
    <property type="match status" value="3"/>
</dbReference>
<evidence type="ECO:0000256" key="1">
    <source>
        <dbReference type="ARBA" id="ARBA00000213"/>
    </source>
</evidence>
<keyword evidence="6 8" id="KW-0238">DNA-binding</keyword>
<feature type="active site" description="O-(5'-phospho-DNA)-tyrosine intermediate" evidence="8">
    <location>
        <position position="288"/>
    </location>
</feature>
<feature type="site" description="Interaction with DNA" evidence="8">
    <location>
        <position position="290"/>
    </location>
</feature>
<dbReference type="InterPro" id="IPR013824">
    <property type="entry name" value="Topo_IA_cen_sub1"/>
</dbReference>
<organism evidence="12 13">
    <name type="scientific">Gelatiniphilus marinus</name>
    <dbReference type="NCBI Taxonomy" id="1759464"/>
    <lineage>
        <taxon>Bacteria</taxon>
        <taxon>Pseudomonadati</taxon>
        <taxon>Bacteroidota</taxon>
        <taxon>Flavobacteriia</taxon>
        <taxon>Flavobacteriales</taxon>
        <taxon>Flavobacteriaceae</taxon>
        <taxon>Gelatiniphilus</taxon>
    </lineage>
</organism>
<comment type="function">
    <text evidence="8">Releases the supercoiling and torsional tension of DNA, which is introduced during the DNA replication and transcription, by transiently cleaving and rejoining one strand of the DNA duplex. Introduces a single-strand break via transesterification at a target site in duplex DNA. The scissile phosphodiester is attacked by the catalytic tyrosine of the enzyme, resulting in the formation of a DNA-(5'-phosphotyrosyl)-enzyme intermediate and the expulsion of a 3'-OH DNA strand. The free DNA strand then undergoes passage around the unbroken strand, thus removing DNA supercoils. Finally, in the religation step, the DNA 3'-OH attacks the covalent intermediate to expel the active-site tyrosine and restore the DNA phosphodiester backbone.</text>
</comment>
<reference evidence="13" key="1">
    <citation type="journal article" date="2019" name="Int. J. Syst. Evol. Microbiol.">
        <title>The Global Catalogue of Microorganisms (GCM) 10K type strain sequencing project: providing services to taxonomists for standard genome sequencing and annotation.</title>
        <authorList>
            <consortium name="The Broad Institute Genomics Platform"/>
            <consortium name="The Broad Institute Genome Sequencing Center for Infectious Disease"/>
            <person name="Wu L."/>
            <person name="Ma J."/>
        </authorList>
    </citation>
    <scope>NUCLEOTIDE SEQUENCE [LARGE SCALE GENOMIC DNA]</scope>
    <source>
        <strain evidence="13">KCTC 42903</strain>
    </source>
</reference>
<dbReference type="NCBIfam" id="TIGR01051">
    <property type="entry name" value="topA_bact"/>
    <property type="match status" value="1"/>
</dbReference>
<keyword evidence="3" id="KW-0479">Metal-binding</keyword>
<protein>
    <recommendedName>
        <fullName evidence="8">DNA topoisomerase 1</fullName>
        <ecNumber evidence="8">5.6.2.1</ecNumber>
    </recommendedName>
    <alternativeName>
        <fullName evidence="8">DNA topoisomerase I</fullName>
    </alternativeName>
</protein>
<evidence type="ECO:0000256" key="2">
    <source>
        <dbReference type="ARBA" id="ARBA00009446"/>
    </source>
</evidence>
<proteinExistence type="inferred from homology"/>
<evidence type="ECO:0000256" key="5">
    <source>
        <dbReference type="ARBA" id="ARBA00023029"/>
    </source>
</evidence>
<evidence type="ECO:0000256" key="3">
    <source>
        <dbReference type="ARBA" id="ARBA00022723"/>
    </source>
</evidence>
<feature type="compositionally biased region" description="Basic residues" evidence="9">
    <location>
        <begin position="819"/>
        <end position="839"/>
    </location>
</feature>
<dbReference type="CDD" id="cd03363">
    <property type="entry name" value="TOPRIM_TopoIA_TopoI"/>
    <property type="match status" value="1"/>
</dbReference>
<gene>
    <name evidence="8 12" type="primary">topA</name>
    <name evidence="12" type="ORF">ACFSQS_10450</name>
</gene>
<dbReference type="InterPro" id="IPR000380">
    <property type="entry name" value="Topo_IA"/>
</dbReference>
<dbReference type="PROSITE" id="PS00396">
    <property type="entry name" value="TOPO_IA_1"/>
    <property type="match status" value="1"/>
</dbReference>
<dbReference type="InterPro" id="IPR023405">
    <property type="entry name" value="Topo_IA_core_domain"/>
</dbReference>
<dbReference type="InterPro" id="IPR005733">
    <property type="entry name" value="TopoI_bac-type"/>
</dbReference>
<keyword evidence="4" id="KW-0460">Magnesium</keyword>
<dbReference type="Gene3D" id="2.70.20.10">
    <property type="entry name" value="Topoisomerase I, domain 3"/>
    <property type="match status" value="1"/>
</dbReference>
<evidence type="ECO:0000313" key="13">
    <source>
        <dbReference type="Proteomes" id="UP001597441"/>
    </source>
</evidence>
<dbReference type="GO" id="GO:0003917">
    <property type="term" value="F:DNA topoisomerase type I (single strand cut, ATP-independent) activity"/>
    <property type="evidence" value="ECO:0007669"/>
    <property type="project" value="UniProtKB-EC"/>
</dbReference>
<dbReference type="PROSITE" id="PS52039">
    <property type="entry name" value="TOPO_IA_2"/>
    <property type="match status" value="1"/>
</dbReference>